<name>A0A9P4GUX6_9PLEO</name>
<evidence type="ECO:0000313" key="1">
    <source>
        <dbReference type="EMBL" id="KAF1851999.1"/>
    </source>
</evidence>
<reference evidence="1" key="1">
    <citation type="submission" date="2020-01" db="EMBL/GenBank/DDBJ databases">
        <authorList>
            <consortium name="DOE Joint Genome Institute"/>
            <person name="Haridas S."/>
            <person name="Albert R."/>
            <person name="Binder M."/>
            <person name="Bloem J."/>
            <person name="Labutti K."/>
            <person name="Salamov A."/>
            <person name="Andreopoulos B."/>
            <person name="Baker S.E."/>
            <person name="Barry K."/>
            <person name="Bills G."/>
            <person name="Bluhm B.H."/>
            <person name="Cannon C."/>
            <person name="Castanera R."/>
            <person name="Culley D.E."/>
            <person name="Daum C."/>
            <person name="Ezra D."/>
            <person name="Gonzalez J.B."/>
            <person name="Henrissat B."/>
            <person name="Kuo A."/>
            <person name="Liang C."/>
            <person name="Lipzen A."/>
            <person name="Lutzoni F."/>
            <person name="Magnuson J."/>
            <person name="Mondo S."/>
            <person name="Nolan M."/>
            <person name="Ohm R."/>
            <person name="Pangilinan J."/>
            <person name="Park H.-J."/>
            <person name="Ramirez L."/>
            <person name="Alfaro M."/>
            <person name="Sun H."/>
            <person name="Tritt A."/>
            <person name="Yoshinaga Y."/>
            <person name="Zwiers L.-H."/>
            <person name="Turgeon B.G."/>
            <person name="Goodwin S.B."/>
            <person name="Spatafora J.W."/>
            <person name="Crous P.W."/>
            <person name="Grigoriev I.V."/>
        </authorList>
    </citation>
    <scope>NUCLEOTIDE SEQUENCE</scope>
    <source>
        <strain evidence="1">CBS 394.84</strain>
    </source>
</reference>
<proteinExistence type="predicted"/>
<organism evidence="1 2">
    <name type="scientific">Cucurbitaria berberidis CBS 394.84</name>
    <dbReference type="NCBI Taxonomy" id="1168544"/>
    <lineage>
        <taxon>Eukaryota</taxon>
        <taxon>Fungi</taxon>
        <taxon>Dikarya</taxon>
        <taxon>Ascomycota</taxon>
        <taxon>Pezizomycotina</taxon>
        <taxon>Dothideomycetes</taxon>
        <taxon>Pleosporomycetidae</taxon>
        <taxon>Pleosporales</taxon>
        <taxon>Pleosporineae</taxon>
        <taxon>Cucurbitariaceae</taxon>
        <taxon>Cucurbitaria</taxon>
    </lineage>
</organism>
<keyword evidence="2" id="KW-1185">Reference proteome</keyword>
<dbReference type="RefSeq" id="XP_040794562.1">
    <property type="nucleotide sequence ID" value="XM_040938434.1"/>
</dbReference>
<evidence type="ECO:0000313" key="2">
    <source>
        <dbReference type="Proteomes" id="UP000800039"/>
    </source>
</evidence>
<sequence length="174" mass="19418">MSRAMRLLISSSSLHHQLISTPHILWYPLRTRFLPSSAGRCLALFPYLAPSDNFELVVKAAPPSYYVLAFLVCSQGVPGVLCAIRPWQAVLGHDIFTLPRQKAFSSLLDSTFSIFAHLELSRHPSSLKQCQFRAAPATSFATRLVFDYQQLRASSSFLARLDYCFAFGSRASSI</sequence>
<protein>
    <submittedName>
        <fullName evidence="1">Uncharacterized protein</fullName>
    </submittedName>
</protein>
<accession>A0A9P4GUX6</accession>
<comment type="caution">
    <text evidence="1">The sequence shown here is derived from an EMBL/GenBank/DDBJ whole genome shotgun (WGS) entry which is preliminary data.</text>
</comment>
<dbReference type="Proteomes" id="UP000800039">
    <property type="component" value="Unassembled WGS sequence"/>
</dbReference>
<dbReference type="AlphaFoldDB" id="A0A9P4GUX6"/>
<gene>
    <name evidence="1" type="ORF">K460DRAFT_45154</name>
</gene>
<dbReference type="GeneID" id="63855690"/>
<dbReference type="EMBL" id="ML976614">
    <property type="protein sequence ID" value="KAF1851999.1"/>
    <property type="molecule type" value="Genomic_DNA"/>
</dbReference>